<reference evidence="2" key="2">
    <citation type="submission" date="2018-10" db="EMBL/GenBank/DDBJ databases">
        <title>Effector identification in a new, highly contiguous assembly of the strawberry crown rot pathogen Phytophthora cactorum.</title>
        <authorList>
            <person name="Armitage A.D."/>
            <person name="Nellist C.F."/>
            <person name="Bates H."/>
            <person name="Vickerstaff R.J."/>
            <person name="Harrison R.J."/>
        </authorList>
    </citation>
    <scope>NUCLEOTIDE SEQUENCE</scope>
    <source>
        <strain evidence="2">15-7</strain>
        <strain evidence="3">4032</strain>
        <strain evidence="4">4040</strain>
        <strain evidence="5">P415</strain>
        <strain evidence="6">P421</strain>
    </source>
</reference>
<dbReference type="Proteomes" id="UP000774804">
    <property type="component" value="Unassembled WGS sequence"/>
</dbReference>
<dbReference type="EMBL" id="MJFZ01000388">
    <property type="protein sequence ID" value="RAW30121.1"/>
    <property type="molecule type" value="Genomic_DNA"/>
</dbReference>
<evidence type="ECO:0000313" key="4">
    <source>
        <dbReference type="EMBL" id="KAG2905678.1"/>
    </source>
</evidence>
<evidence type="ECO:0000256" key="1">
    <source>
        <dbReference type="SAM" id="MobiDB-lite"/>
    </source>
</evidence>
<dbReference type="EMBL" id="RCML01000961">
    <property type="protein sequence ID" value="KAG2967096.1"/>
    <property type="molecule type" value="Genomic_DNA"/>
</dbReference>
<comment type="caution">
    <text evidence="7">The sequence shown here is derived from an EMBL/GenBank/DDBJ whole genome shotgun (WGS) entry which is preliminary data.</text>
</comment>
<sequence>MVVSDLREITTPQAGLQDEEDSWESLSAMASKVPVKVNEYVGGRGSAELKIALAQRRGSGNA</sequence>
<evidence type="ECO:0000313" key="6">
    <source>
        <dbReference type="EMBL" id="KAG3211203.1"/>
    </source>
</evidence>
<evidence type="ECO:0000313" key="5">
    <source>
        <dbReference type="EMBL" id="KAG2967096.1"/>
    </source>
</evidence>
<proteinExistence type="predicted"/>
<dbReference type="EMBL" id="RCMK01000983">
    <property type="protein sequence ID" value="KAG2905678.1"/>
    <property type="molecule type" value="Genomic_DNA"/>
</dbReference>
<reference evidence="7 8" key="1">
    <citation type="submission" date="2018-01" db="EMBL/GenBank/DDBJ databases">
        <title>Draft genome of the strawberry crown rot pathogen Phytophthora cactorum.</title>
        <authorList>
            <person name="Armitage A.D."/>
            <person name="Lysoe E."/>
            <person name="Nellist C.F."/>
            <person name="Harrison R.J."/>
            <person name="Brurberg M.B."/>
        </authorList>
    </citation>
    <scope>NUCLEOTIDE SEQUENCE [LARGE SCALE GENOMIC DNA]</scope>
    <source>
        <strain evidence="7 8">10300</strain>
    </source>
</reference>
<dbReference type="EMBL" id="RCMV01000985">
    <property type="protein sequence ID" value="KAG3211203.1"/>
    <property type="molecule type" value="Genomic_DNA"/>
</dbReference>
<dbReference type="AlphaFoldDB" id="A0A329S099"/>
<dbReference type="Proteomes" id="UP000760860">
    <property type="component" value="Unassembled WGS sequence"/>
</dbReference>
<dbReference type="Proteomes" id="UP000697107">
    <property type="component" value="Unassembled WGS sequence"/>
</dbReference>
<protein>
    <submittedName>
        <fullName evidence="7">Uncharacterized protein</fullName>
    </submittedName>
</protein>
<evidence type="ECO:0000313" key="2">
    <source>
        <dbReference type="EMBL" id="KAG2841065.1"/>
    </source>
</evidence>
<dbReference type="EMBL" id="RCMI01000976">
    <property type="protein sequence ID" value="KAG2893046.1"/>
    <property type="molecule type" value="Genomic_DNA"/>
</dbReference>
<feature type="region of interest" description="Disordered" evidence="1">
    <location>
        <begin position="1"/>
        <end position="21"/>
    </location>
</feature>
<organism evidence="7 8">
    <name type="scientific">Phytophthora cactorum</name>
    <dbReference type="NCBI Taxonomy" id="29920"/>
    <lineage>
        <taxon>Eukaryota</taxon>
        <taxon>Sar</taxon>
        <taxon>Stramenopiles</taxon>
        <taxon>Oomycota</taxon>
        <taxon>Peronosporomycetes</taxon>
        <taxon>Peronosporales</taxon>
        <taxon>Peronosporaceae</taxon>
        <taxon>Phytophthora</taxon>
    </lineage>
</organism>
<name>A0A329S099_9STRA</name>
<dbReference type="OrthoDB" id="99163at2759"/>
<dbReference type="Proteomes" id="UP000735874">
    <property type="component" value="Unassembled WGS sequence"/>
</dbReference>
<accession>A0A329S099</accession>
<dbReference type="Proteomes" id="UP000736787">
    <property type="component" value="Unassembled WGS sequence"/>
</dbReference>
<evidence type="ECO:0000313" key="7">
    <source>
        <dbReference type="EMBL" id="RAW30121.1"/>
    </source>
</evidence>
<dbReference type="EMBL" id="RCMG01000953">
    <property type="protein sequence ID" value="KAG2841065.1"/>
    <property type="molecule type" value="Genomic_DNA"/>
</dbReference>
<keyword evidence="8" id="KW-1185">Reference proteome</keyword>
<evidence type="ECO:0000313" key="8">
    <source>
        <dbReference type="Proteomes" id="UP000251314"/>
    </source>
</evidence>
<evidence type="ECO:0000313" key="3">
    <source>
        <dbReference type="EMBL" id="KAG2893046.1"/>
    </source>
</evidence>
<gene>
    <name evidence="7" type="ORF">PC110_g13526</name>
    <name evidence="2" type="ORF">PC113_g19116</name>
    <name evidence="3" type="ORF">PC115_g18615</name>
    <name evidence="4" type="ORF">PC117_g20702</name>
    <name evidence="5" type="ORF">PC118_g18788</name>
    <name evidence="6" type="ORF">PC129_g17811</name>
</gene>
<dbReference type="Proteomes" id="UP000251314">
    <property type="component" value="Unassembled WGS sequence"/>
</dbReference>
<dbReference type="VEuPathDB" id="FungiDB:PC110_g13526"/>